<reference evidence="2" key="1">
    <citation type="submission" date="2018-12" db="EMBL/GenBank/DDBJ databases">
        <title>Three Rhizobium rhizogenes strains isolated from the same crown gall tumor carry diverse plasmids.</title>
        <authorList>
            <person name="Pulawska J."/>
            <person name="Kuzmanovic N."/>
        </authorList>
    </citation>
    <scope>NUCLEOTIDE SEQUENCE</scope>
    <source>
        <strain evidence="1">C5.7</strain>
        <strain evidence="2">Colt5.8</strain>
        <plasmid evidence="1">pC5.7b</plasmid>
        <plasmid evidence="2">pColt5.8b</plasmid>
    </source>
</reference>
<dbReference type="Pfam" id="PF01527">
    <property type="entry name" value="HTH_Tnp_1"/>
    <property type="match status" value="1"/>
</dbReference>
<gene>
    <name evidence="1" type="ORF">pC5.7b_302</name>
    <name evidence="2" type="ORF">pC5.8b_314</name>
</gene>
<dbReference type="EMBL" id="MK318968">
    <property type="protein sequence ID" value="QCL09169.1"/>
    <property type="molecule type" value="Genomic_DNA"/>
</dbReference>
<dbReference type="GO" id="GO:0006313">
    <property type="term" value="P:DNA transposition"/>
    <property type="evidence" value="ECO:0007669"/>
    <property type="project" value="InterPro"/>
</dbReference>
<accession>A0A7S5DQC4</accession>
<protein>
    <submittedName>
        <fullName evidence="2">Transposase family protein</fullName>
    </submittedName>
</protein>
<organism evidence="2">
    <name type="scientific">Rhizobium rhizogenes</name>
    <name type="common">Agrobacterium rhizogenes</name>
    <dbReference type="NCBI Taxonomy" id="359"/>
    <lineage>
        <taxon>Bacteria</taxon>
        <taxon>Pseudomonadati</taxon>
        <taxon>Pseudomonadota</taxon>
        <taxon>Alphaproteobacteria</taxon>
        <taxon>Hyphomicrobiales</taxon>
        <taxon>Rhizobiaceae</taxon>
        <taxon>Rhizobium/Agrobacterium group</taxon>
        <taxon>Rhizobium</taxon>
    </lineage>
</organism>
<dbReference type="InterPro" id="IPR010921">
    <property type="entry name" value="Trp_repressor/repl_initiator"/>
</dbReference>
<sequence>MSNEYRRIEVITGDVVRRRWTTEQKLRIIEESFEPGEPVSSAARLHGLRQICFTDGAGFSAKEGIGLRRDRNCLGRLLSIQCYPVLTGSFSCV</sequence>
<geneLocation type="plasmid" evidence="1">
    <name>pC5.7b</name>
</geneLocation>
<dbReference type="AlphaFoldDB" id="A0A7S5DQC4"/>
<dbReference type="EMBL" id="MK318972">
    <property type="protein sequence ID" value="QCL09804.1"/>
    <property type="molecule type" value="Genomic_DNA"/>
</dbReference>
<dbReference type="InterPro" id="IPR002514">
    <property type="entry name" value="Transposase_8"/>
</dbReference>
<dbReference type="SUPFAM" id="SSF48295">
    <property type="entry name" value="TrpR-like"/>
    <property type="match status" value="1"/>
</dbReference>
<dbReference type="GO" id="GO:0004803">
    <property type="term" value="F:transposase activity"/>
    <property type="evidence" value="ECO:0007669"/>
    <property type="project" value="InterPro"/>
</dbReference>
<evidence type="ECO:0000313" key="2">
    <source>
        <dbReference type="EMBL" id="QCL09804.1"/>
    </source>
</evidence>
<name>A0A7S5DQC4_RHIRH</name>
<keyword evidence="2" id="KW-0614">Plasmid</keyword>
<dbReference type="GO" id="GO:0043565">
    <property type="term" value="F:sequence-specific DNA binding"/>
    <property type="evidence" value="ECO:0007669"/>
    <property type="project" value="InterPro"/>
</dbReference>
<evidence type="ECO:0000313" key="1">
    <source>
        <dbReference type="EMBL" id="QCL09169.1"/>
    </source>
</evidence>
<geneLocation type="plasmid" evidence="2">
    <name>pColt5.8b</name>
</geneLocation>
<proteinExistence type="predicted"/>